<name>A0AAE3NCD9_9BURK</name>
<dbReference type="InterPro" id="IPR050216">
    <property type="entry name" value="LRR_domain-containing"/>
</dbReference>
<keyword evidence="1" id="KW-0433">Leucine-rich repeat</keyword>
<dbReference type="PANTHER" id="PTHR48051">
    <property type="match status" value="1"/>
</dbReference>
<accession>A0AAE3NCD9</accession>
<keyword evidence="5" id="KW-0808">Transferase</keyword>
<keyword evidence="3" id="KW-0067">ATP-binding</keyword>
<dbReference type="Gene3D" id="1.10.510.10">
    <property type="entry name" value="Transferase(Phosphotransferase) domain 1"/>
    <property type="match status" value="1"/>
</dbReference>
<feature type="domain" description="Protein kinase" evidence="4">
    <location>
        <begin position="210"/>
        <end position="445"/>
    </location>
</feature>
<keyword evidence="2" id="KW-0677">Repeat</keyword>
<dbReference type="Pfam" id="PF07714">
    <property type="entry name" value="PK_Tyr_Ser-Thr"/>
    <property type="match status" value="1"/>
</dbReference>
<dbReference type="AlphaFoldDB" id="A0AAE3NCD9"/>
<dbReference type="Gene3D" id="3.80.10.10">
    <property type="entry name" value="Ribonuclease Inhibitor"/>
    <property type="match status" value="2"/>
</dbReference>
<dbReference type="InterPro" id="IPR011009">
    <property type="entry name" value="Kinase-like_dom_sf"/>
</dbReference>
<keyword evidence="3" id="KW-0547">Nucleotide-binding</keyword>
<dbReference type="PROSITE" id="PS50011">
    <property type="entry name" value="PROTEIN_KINASE_DOM"/>
    <property type="match status" value="1"/>
</dbReference>
<dbReference type="Proteomes" id="UP001212602">
    <property type="component" value="Unassembled WGS sequence"/>
</dbReference>
<keyword evidence="5" id="KW-0418">Kinase</keyword>
<dbReference type="SUPFAM" id="SSF52058">
    <property type="entry name" value="L domain-like"/>
    <property type="match status" value="1"/>
</dbReference>
<evidence type="ECO:0000256" key="2">
    <source>
        <dbReference type="ARBA" id="ARBA00022737"/>
    </source>
</evidence>
<dbReference type="InterPro" id="IPR001245">
    <property type="entry name" value="Ser-Thr/Tyr_kinase_cat_dom"/>
</dbReference>
<dbReference type="InterPro" id="IPR000719">
    <property type="entry name" value="Prot_kinase_dom"/>
</dbReference>
<dbReference type="PROSITE" id="PS51450">
    <property type="entry name" value="LRR"/>
    <property type="match status" value="1"/>
</dbReference>
<evidence type="ECO:0000256" key="1">
    <source>
        <dbReference type="ARBA" id="ARBA00022614"/>
    </source>
</evidence>
<dbReference type="Pfam" id="PF13855">
    <property type="entry name" value="LRR_8"/>
    <property type="match status" value="2"/>
</dbReference>
<proteinExistence type="predicted"/>
<comment type="caution">
    <text evidence="5">The sequence shown here is derived from an EMBL/GenBank/DDBJ whole genome shotgun (WGS) entry which is preliminary data.</text>
</comment>
<keyword evidence="6" id="KW-1185">Reference proteome</keyword>
<dbReference type="InterPro" id="IPR017441">
    <property type="entry name" value="Protein_kinase_ATP_BS"/>
</dbReference>
<dbReference type="RefSeq" id="WP_271428218.1">
    <property type="nucleotide sequence ID" value="NZ_JAQIPB010000003.1"/>
</dbReference>
<sequence>MTQATLAALRAGELRGATQLKLACDLQAFPPEIFTLADSLEVLDLSGNALHALPEDLHRLRRLRVLFASGNAFTELPRALGCCDNLEMVGFKGSRIAEVPAASLPPRLRWLILTDNAIETLPEALGECPRLQKLMLAGNRLRALPDALARCTALELVRLAANRFEALPPWLLQLPHLAWLAMAGNPLTAAREAQVRDDGSAVPAIAWTQLQVGELLGEGASGFIHAAQWRRDDGVSEAVALKLFKGGLTSDGRPESEMAASLVAGTHAALIGLKGRLVGHPEGREGLVLTRVDAQWRNLAGPPSFASCTRDVYAPGTAFDAATVQRLASDVAAAMAHLHARGLVHGDLYAHNVLWRAAVEDGDGAAAPARALLGDFGAAACAPAQLQPALQALDVLAFGRLLGELLAHCTQADALPALAALREDCLRPDPAARPRFEAIARRCDG</sequence>
<reference evidence="5" key="1">
    <citation type="submission" date="2023-01" db="EMBL/GenBank/DDBJ databases">
        <title>Xenophilus mangrovi sp. nov., isolated from soil of Mangrove nature reserve.</title>
        <authorList>
            <person name="Xu S."/>
            <person name="Liu Z."/>
            <person name="Xu Y."/>
        </authorList>
    </citation>
    <scope>NUCLEOTIDE SEQUENCE</scope>
    <source>
        <strain evidence="5">YW8</strain>
    </source>
</reference>
<dbReference type="PANTHER" id="PTHR48051:SF1">
    <property type="entry name" value="RAS SUPPRESSOR PROTEIN 1"/>
    <property type="match status" value="1"/>
</dbReference>
<feature type="binding site" evidence="3">
    <location>
        <position position="242"/>
    </location>
    <ligand>
        <name>ATP</name>
        <dbReference type="ChEBI" id="CHEBI:30616"/>
    </ligand>
</feature>
<evidence type="ECO:0000313" key="5">
    <source>
        <dbReference type="EMBL" id="MDA7416999.1"/>
    </source>
</evidence>
<dbReference type="InterPro" id="IPR003591">
    <property type="entry name" value="Leu-rich_rpt_typical-subtyp"/>
</dbReference>
<dbReference type="GO" id="GO:0004672">
    <property type="term" value="F:protein kinase activity"/>
    <property type="evidence" value="ECO:0007669"/>
    <property type="project" value="InterPro"/>
</dbReference>
<dbReference type="SUPFAM" id="SSF56112">
    <property type="entry name" value="Protein kinase-like (PK-like)"/>
    <property type="match status" value="1"/>
</dbReference>
<dbReference type="GO" id="GO:0005737">
    <property type="term" value="C:cytoplasm"/>
    <property type="evidence" value="ECO:0007669"/>
    <property type="project" value="TreeGrafter"/>
</dbReference>
<protein>
    <submittedName>
        <fullName evidence="5">Leucine-rich repeat-containing protein kinase family protein</fullName>
    </submittedName>
</protein>
<evidence type="ECO:0000313" key="6">
    <source>
        <dbReference type="Proteomes" id="UP001212602"/>
    </source>
</evidence>
<organism evidence="5 6">
    <name type="scientific">Xenophilus arseniciresistens</name>
    <dbReference type="NCBI Taxonomy" id="1283306"/>
    <lineage>
        <taxon>Bacteria</taxon>
        <taxon>Pseudomonadati</taxon>
        <taxon>Pseudomonadota</taxon>
        <taxon>Betaproteobacteria</taxon>
        <taxon>Burkholderiales</taxon>
        <taxon>Comamonadaceae</taxon>
        <taxon>Xenophilus</taxon>
    </lineage>
</organism>
<dbReference type="EMBL" id="JAQIPB010000003">
    <property type="protein sequence ID" value="MDA7416999.1"/>
    <property type="molecule type" value="Genomic_DNA"/>
</dbReference>
<dbReference type="PROSITE" id="PS00107">
    <property type="entry name" value="PROTEIN_KINASE_ATP"/>
    <property type="match status" value="1"/>
</dbReference>
<evidence type="ECO:0000256" key="3">
    <source>
        <dbReference type="PROSITE-ProRule" id="PRU10141"/>
    </source>
</evidence>
<gene>
    <name evidence="5" type="ORF">PGB34_11535</name>
</gene>
<dbReference type="SMART" id="SM00364">
    <property type="entry name" value="LRR_BAC"/>
    <property type="match status" value="4"/>
</dbReference>
<dbReference type="InterPro" id="IPR032675">
    <property type="entry name" value="LRR_dom_sf"/>
</dbReference>
<dbReference type="InterPro" id="IPR001611">
    <property type="entry name" value="Leu-rich_rpt"/>
</dbReference>
<dbReference type="GO" id="GO:0005524">
    <property type="term" value="F:ATP binding"/>
    <property type="evidence" value="ECO:0007669"/>
    <property type="project" value="UniProtKB-UniRule"/>
</dbReference>
<evidence type="ECO:0000259" key="4">
    <source>
        <dbReference type="PROSITE" id="PS50011"/>
    </source>
</evidence>
<dbReference type="SMART" id="SM00369">
    <property type="entry name" value="LRR_TYP"/>
    <property type="match status" value="5"/>
</dbReference>